<evidence type="ECO:0000313" key="3">
    <source>
        <dbReference type="Proteomes" id="UP000034164"/>
    </source>
</evidence>
<accession>A0A0G2J8B8</accession>
<feature type="compositionally biased region" description="Pro residues" evidence="1">
    <location>
        <begin position="18"/>
        <end position="34"/>
    </location>
</feature>
<protein>
    <submittedName>
        <fullName evidence="2">Uncharacterized protein</fullName>
    </submittedName>
</protein>
<dbReference type="EMBL" id="LCZI01001202">
    <property type="protein sequence ID" value="KKZ61956.1"/>
    <property type="molecule type" value="Genomic_DNA"/>
</dbReference>
<comment type="caution">
    <text evidence="2">The sequence shown here is derived from an EMBL/GenBank/DDBJ whole genome shotgun (WGS) entry which is preliminary data.</text>
</comment>
<reference evidence="3" key="1">
    <citation type="journal article" date="2015" name="PLoS Genet.">
        <title>The dynamic genome and transcriptome of the human fungal pathogen Blastomyces and close relative Emmonsia.</title>
        <authorList>
            <person name="Munoz J.F."/>
            <person name="Gauthier G.M."/>
            <person name="Desjardins C.A."/>
            <person name="Gallo J.E."/>
            <person name="Holder J."/>
            <person name="Sullivan T.D."/>
            <person name="Marty A.J."/>
            <person name="Carmen J.C."/>
            <person name="Chen Z."/>
            <person name="Ding L."/>
            <person name="Gujja S."/>
            <person name="Magrini V."/>
            <person name="Misas E."/>
            <person name="Mitreva M."/>
            <person name="Priest M."/>
            <person name="Saif S."/>
            <person name="Whiston E.A."/>
            <person name="Young S."/>
            <person name="Zeng Q."/>
            <person name="Goldman W.E."/>
            <person name="Mardis E.R."/>
            <person name="Taylor J.W."/>
            <person name="McEwen J.G."/>
            <person name="Clay O.K."/>
            <person name="Klein B.S."/>
            <person name="Cuomo C.A."/>
        </authorList>
    </citation>
    <scope>NUCLEOTIDE SEQUENCE [LARGE SCALE GENOMIC DNA]</scope>
    <source>
        <strain evidence="3">UAMH 3008</strain>
    </source>
</reference>
<proteinExistence type="predicted"/>
<sequence length="87" mass="9510">MHTAAMARATSPAISMRPTPPPLLLPNQIPPHPPQTRHHHHSYTTTPSPTSTPDHTSARSCTKTREDVSAAIEPWSARNRACESRAV</sequence>
<dbReference type="AlphaFoldDB" id="A0A0G2J8B8"/>
<feature type="compositionally biased region" description="Low complexity" evidence="1">
    <location>
        <begin position="43"/>
        <end position="55"/>
    </location>
</feature>
<gene>
    <name evidence="2" type="ORF">EMCG_03575</name>
</gene>
<dbReference type="VEuPathDB" id="FungiDB:EMCG_03575"/>
<name>A0A0G2J8B8_9EURO</name>
<feature type="region of interest" description="Disordered" evidence="1">
    <location>
        <begin position="1"/>
        <end position="69"/>
    </location>
</feature>
<organism evidence="2 3">
    <name type="scientific">[Emmonsia] crescens</name>
    <dbReference type="NCBI Taxonomy" id="73230"/>
    <lineage>
        <taxon>Eukaryota</taxon>
        <taxon>Fungi</taxon>
        <taxon>Dikarya</taxon>
        <taxon>Ascomycota</taxon>
        <taxon>Pezizomycotina</taxon>
        <taxon>Eurotiomycetes</taxon>
        <taxon>Eurotiomycetidae</taxon>
        <taxon>Onygenales</taxon>
        <taxon>Ajellomycetaceae</taxon>
        <taxon>Emergomyces</taxon>
    </lineage>
</organism>
<evidence type="ECO:0000256" key="1">
    <source>
        <dbReference type="SAM" id="MobiDB-lite"/>
    </source>
</evidence>
<evidence type="ECO:0000313" key="2">
    <source>
        <dbReference type="EMBL" id="KKZ61956.1"/>
    </source>
</evidence>
<dbReference type="Proteomes" id="UP000034164">
    <property type="component" value="Unassembled WGS sequence"/>
</dbReference>